<dbReference type="PANTHER" id="PTHR30381:SF0">
    <property type="entry name" value="FLAGELLAR P-RING PROTEIN"/>
    <property type="match status" value="1"/>
</dbReference>
<reference evidence="9" key="1">
    <citation type="submission" date="2023-04" db="EMBL/GenBank/DDBJ databases">
        <title>Complete genome sequence of Temperatibacter marinus.</title>
        <authorList>
            <person name="Rong J.-C."/>
            <person name="Yi M.-L."/>
            <person name="Zhao Q."/>
        </authorList>
    </citation>
    <scope>NUCLEOTIDE SEQUENCE</scope>
    <source>
        <strain evidence="9">NBRC 110045</strain>
    </source>
</reference>
<dbReference type="InterPro" id="IPR001782">
    <property type="entry name" value="Flag_FlgI"/>
</dbReference>
<evidence type="ECO:0000256" key="8">
    <source>
        <dbReference type="HAMAP-Rule" id="MF_00416"/>
    </source>
</evidence>
<accession>A0AA52H8X2</accession>
<protein>
    <recommendedName>
        <fullName evidence="3 8">Flagellar P-ring protein</fullName>
    </recommendedName>
    <alternativeName>
        <fullName evidence="7 8">Basal body P-ring protein</fullName>
    </alternativeName>
</protein>
<evidence type="ECO:0000256" key="6">
    <source>
        <dbReference type="ARBA" id="ARBA00023143"/>
    </source>
</evidence>
<dbReference type="GO" id="GO:0071973">
    <property type="term" value="P:bacterial-type flagellum-dependent cell motility"/>
    <property type="evidence" value="ECO:0007669"/>
    <property type="project" value="InterPro"/>
</dbReference>
<evidence type="ECO:0000256" key="1">
    <source>
        <dbReference type="ARBA" id="ARBA00002591"/>
    </source>
</evidence>
<comment type="similarity">
    <text evidence="8">Belongs to the FlgI family.</text>
</comment>
<organism evidence="9 10">
    <name type="scientific">Temperatibacter marinus</name>
    <dbReference type="NCBI Taxonomy" id="1456591"/>
    <lineage>
        <taxon>Bacteria</taxon>
        <taxon>Pseudomonadati</taxon>
        <taxon>Pseudomonadota</taxon>
        <taxon>Alphaproteobacteria</taxon>
        <taxon>Kordiimonadales</taxon>
        <taxon>Temperatibacteraceae</taxon>
        <taxon>Temperatibacter</taxon>
    </lineage>
</organism>
<dbReference type="PRINTS" id="PR01010">
    <property type="entry name" value="FLGPRINGFLGI"/>
</dbReference>
<proteinExistence type="inferred from homology"/>
<evidence type="ECO:0000313" key="9">
    <source>
        <dbReference type="EMBL" id="WND01912.1"/>
    </source>
</evidence>
<dbReference type="PANTHER" id="PTHR30381">
    <property type="entry name" value="FLAGELLAR P-RING PERIPLASMIC PROTEIN FLGI"/>
    <property type="match status" value="1"/>
</dbReference>
<sequence length="407" mass="43036" precursor="true">MTALVKTFTTILIAATAIIVAPSAANAQQQNAAEQAKPKPKAEFLPTTQTSRIKDIVTFENHHVNKLMGYGVVIGLNGTGDTFRNVPFGELSMASMLERLGVNIKGEEMKPRNVAFVIVTADLPPFSNKGSALDVTISSIGDASDLKGGELVATTLIGADGQAYALAQGALTVGGFTVKGDDGGSITQGVPTNGTLTNGAIIVAENDFELAEMRSMKISLNNPDLTTARRIESAINKRLGNNLARATDLATVMMIRPVGYPMQMVDLLAEIENLRVVPDNKAVITINERTGTITMSQDVRISMVTVAQANLFIKVENTQQQGQGGQGGVNAGAGGVAQGGQAGPVITDSALDFDDGKNKRFHKLGNFVTLDDLIKQLHALELGPRDIISVIQDLKKNGAIQAEIRTM</sequence>
<dbReference type="GO" id="GO:0009428">
    <property type="term" value="C:bacterial-type flagellum basal body, distal rod, P ring"/>
    <property type="evidence" value="ECO:0007669"/>
    <property type="project" value="InterPro"/>
</dbReference>
<comment type="subunit">
    <text evidence="8">The basal body constitutes a major portion of the flagellar organelle and consists of four rings (L,P,S, and M) mounted on a central rod.</text>
</comment>
<comment type="function">
    <text evidence="1 8">Assembles around the rod to form the L-ring and probably protects the motor/basal body from shearing forces during rotation.</text>
</comment>
<evidence type="ECO:0000256" key="4">
    <source>
        <dbReference type="ARBA" id="ARBA00022729"/>
    </source>
</evidence>
<dbReference type="NCBIfam" id="NF003676">
    <property type="entry name" value="PRK05303.1"/>
    <property type="match status" value="1"/>
</dbReference>
<feature type="signal peptide" evidence="8">
    <location>
        <begin position="1"/>
        <end position="27"/>
    </location>
</feature>
<dbReference type="RefSeq" id="WP_310797742.1">
    <property type="nucleotide sequence ID" value="NZ_CP123872.1"/>
</dbReference>
<dbReference type="KEGG" id="tmk:QGN29_10145"/>
<dbReference type="EMBL" id="CP123872">
    <property type="protein sequence ID" value="WND01912.1"/>
    <property type="molecule type" value="Genomic_DNA"/>
</dbReference>
<comment type="subcellular location">
    <subcellularLocation>
        <location evidence="2 8">Bacterial flagellum basal body</location>
    </subcellularLocation>
</comment>
<dbReference type="Pfam" id="PF02119">
    <property type="entry name" value="FlgI"/>
    <property type="match status" value="1"/>
</dbReference>
<gene>
    <name evidence="8" type="primary">flgI</name>
    <name evidence="9" type="ORF">QGN29_10145</name>
</gene>
<dbReference type="AlphaFoldDB" id="A0AA52H8X2"/>
<keyword evidence="4 8" id="KW-0732">Signal</keyword>
<dbReference type="HAMAP" id="MF_00416">
    <property type="entry name" value="FlgI"/>
    <property type="match status" value="1"/>
</dbReference>
<evidence type="ECO:0000256" key="7">
    <source>
        <dbReference type="ARBA" id="ARBA00032344"/>
    </source>
</evidence>
<keyword evidence="5" id="KW-0574">Periplasm</keyword>
<keyword evidence="9" id="KW-0282">Flagellum</keyword>
<dbReference type="GO" id="GO:0030288">
    <property type="term" value="C:outer membrane-bounded periplasmic space"/>
    <property type="evidence" value="ECO:0007669"/>
    <property type="project" value="InterPro"/>
</dbReference>
<keyword evidence="9" id="KW-0969">Cilium</keyword>
<keyword evidence="10" id="KW-1185">Reference proteome</keyword>
<evidence type="ECO:0000256" key="2">
    <source>
        <dbReference type="ARBA" id="ARBA00004117"/>
    </source>
</evidence>
<feature type="chain" id="PRO_5041496396" description="Flagellar P-ring protein" evidence="8">
    <location>
        <begin position="28"/>
        <end position="407"/>
    </location>
</feature>
<evidence type="ECO:0000256" key="3">
    <source>
        <dbReference type="ARBA" id="ARBA00019515"/>
    </source>
</evidence>
<dbReference type="GO" id="GO:0005198">
    <property type="term" value="F:structural molecule activity"/>
    <property type="evidence" value="ECO:0007669"/>
    <property type="project" value="InterPro"/>
</dbReference>
<evidence type="ECO:0000313" key="10">
    <source>
        <dbReference type="Proteomes" id="UP001268683"/>
    </source>
</evidence>
<dbReference type="Proteomes" id="UP001268683">
    <property type="component" value="Chromosome"/>
</dbReference>
<keyword evidence="9" id="KW-0966">Cell projection</keyword>
<keyword evidence="6 8" id="KW-0975">Bacterial flagellum</keyword>
<name>A0AA52H8X2_9PROT</name>
<evidence type="ECO:0000256" key="5">
    <source>
        <dbReference type="ARBA" id="ARBA00022764"/>
    </source>
</evidence>